<feature type="coiled-coil region" evidence="1">
    <location>
        <begin position="1"/>
        <end position="67"/>
    </location>
</feature>
<organism evidence="2 3">
    <name type="scientific">Rotaria magnacalcarata</name>
    <dbReference type="NCBI Taxonomy" id="392030"/>
    <lineage>
        <taxon>Eukaryota</taxon>
        <taxon>Metazoa</taxon>
        <taxon>Spiralia</taxon>
        <taxon>Gnathifera</taxon>
        <taxon>Rotifera</taxon>
        <taxon>Eurotatoria</taxon>
        <taxon>Bdelloidea</taxon>
        <taxon>Philodinida</taxon>
        <taxon>Philodinidae</taxon>
        <taxon>Rotaria</taxon>
    </lineage>
</organism>
<evidence type="ECO:0000313" key="3">
    <source>
        <dbReference type="Proteomes" id="UP000681967"/>
    </source>
</evidence>
<feature type="non-terminal residue" evidence="2">
    <location>
        <position position="87"/>
    </location>
</feature>
<proteinExistence type="predicted"/>
<name>A0A8S2RJN2_9BILA</name>
<comment type="caution">
    <text evidence="2">The sequence shown here is derived from an EMBL/GenBank/DDBJ whole genome shotgun (WGS) entry which is preliminary data.</text>
</comment>
<evidence type="ECO:0000313" key="2">
    <source>
        <dbReference type="EMBL" id="CAF4167578.1"/>
    </source>
</evidence>
<sequence>MGEQIDQLQKLKNKLEKDKQNVKSELEDLRAQLDHAQKGKASAEKLSKQLEQQLSDLQVKLDDSFKQINDVTSQKTKLFGENSDLVK</sequence>
<protein>
    <submittedName>
        <fullName evidence="2">Uncharacterized protein</fullName>
    </submittedName>
</protein>
<dbReference type="Proteomes" id="UP000681967">
    <property type="component" value="Unassembled WGS sequence"/>
</dbReference>
<reference evidence="2" key="1">
    <citation type="submission" date="2021-02" db="EMBL/GenBank/DDBJ databases">
        <authorList>
            <person name="Nowell W R."/>
        </authorList>
    </citation>
    <scope>NUCLEOTIDE SEQUENCE</scope>
</reference>
<gene>
    <name evidence="2" type="ORF">BYL167_LOCUS22256</name>
</gene>
<accession>A0A8S2RJN2</accession>
<dbReference type="EMBL" id="CAJOBH010012149">
    <property type="protein sequence ID" value="CAF4167578.1"/>
    <property type="molecule type" value="Genomic_DNA"/>
</dbReference>
<keyword evidence="1" id="KW-0175">Coiled coil</keyword>
<dbReference type="SUPFAM" id="SSF90257">
    <property type="entry name" value="Myosin rod fragments"/>
    <property type="match status" value="1"/>
</dbReference>
<dbReference type="AlphaFoldDB" id="A0A8S2RJN2"/>
<dbReference type="Gene3D" id="1.20.5.340">
    <property type="match status" value="1"/>
</dbReference>
<evidence type="ECO:0000256" key="1">
    <source>
        <dbReference type="SAM" id="Coils"/>
    </source>
</evidence>